<reference evidence="2 3" key="1">
    <citation type="journal article" date="2009" name="PLoS Genet.">
        <title>Genomic analysis of the basal lineage fungus Rhizopus oryzae reveals a whole-genome duplication.</title>
        <authorList>
            <person name="Ma L.-J."/>
            <person name="Ibrahim A.S."/>
            <person name="Skory C."/>
            <person name="Grabherr M.G."/>
            <person name="Burger G."/>
            <person name="Butler M."/>
            <person name="Elias M."/>
            <person name="Idnurm A."/>
            <person name="Lang B.F."/>
            <person name="Sone T."/>
            <person name="Abe A."/>
            <person name="Calvo S.E."/>
            <person name="Corrochano L.M."/>
            <person name="Engels R."/>
            <person name="Fu J."/>
            <person name="Hansberg W."/>
            <person name="Kim J.-M."/>
            <person name="Kodira C.D."/>
            <person name="Koehrsen M.J."/>
            <person name="Liu B."/>
            <person name="Miranda-Saavedra D."/>
            <person name="O'Leary S."/>
            <person name="Ortiz-Castellanos L."/>
            <person name="Poulter R."/>
            <person name="Rodriguez-Romero J."/>
            <person name="Ruiz-Herrera J."/>
            <person name="Shen Y.-Q."/>
            <person name="Zeng Q."/>
            <person name="Galagan J."/>
            <person name="Birren B.W."/>
            <person name="Cuomo C.A."/>
            <person name="Wickes B.L."/>
        </authorList>
    </citation>
    <scope>NUCLEOTIDE SEQUENCE [LARGE SCALE GENOMIC DNA]</scope>
    <source>
        <strain evidence="3">RA 99-880 / ATCC MYA-4621 / FGSC 9543 / NRRL 43880</strain>
    </source>
</reference>
<dbReference type="Proteomes" id="UP000009138">
    <property type="component" value="Unassembled WGS sequence"/>
</dbReference>
<accession>I1C4K2</accession>
<dbReference type="GeneID" id="93615058"/>
<name>I1C4K2_RHIO9</name>
<protein>
    <submittedName>
        <fullName evidence="2">Uncharacterized protein</fullName>
    </submittedName>
</protein>
<evidence type="ECO:0000313" key="3">
    <source>
        <dbReference type="Proteomes" id="UP000009138"/>
    </source>
</evidence>
<evidence type="ECO:0000313" key="2">
    <source>
        <dbReference type="EMBL" id="EIE83382.1"/>
    </source>
</evidence>
<dbReference type="AlphaFoldDB" id="I1C4K2"/>
<feature type="region of interest" description="Disordered" evidence="1">
    <location>
        <begin position="14"/>
        <end position="52"/>
    </location>
</feature>
<dbReference type="EMBL" id="CH476737">
    <property type="protein sequence ID" value="EIE83382.1"/>
    <property type="molecule type" value="Genomic_DNA"/>
</dbReference>
<dbReference type="VEuPathDB" id="FungiDB:RO3G_08087"/>
<evidence type="ECO:0000256" key="1">
    <source>
        <dbReference type="SAM" id="MobiDB-lite"/>
    </source>
</evidence>
<proteinExistence type="predicted"/>
<organism evidence="2 3">
    <name type="scientific">Rhizopus delemar (strain RA 99-880 / ATCC MYA-4621 / FGSC 9543 / NRRL 43880)</name>
    <name type="common">Mucormycosis agent</name>
    <name type="synonym">Rhizopus arrhizus var. delemar</name>
    <dbReference type="NCBI Taxonomy" id="246409"/>
    <lineage>
        <taxon>Eukaryota</taxon>
        <taxon>Fungi</taxon>
        <taxon>Fungi incertae sedis</taxon>
        <taxon>Mucoromycota</taxon>
        <taxon>Mucoromycotina</taxon>
        <taxon>Mucoromycetes</taxon>
        <taxon>Mucorales</taxon>
        <taxon>Mucorineae</taxon>
        <taxon>Rhizopodaceae</taxon>
        <taxon>Rhizopus</taxon>
    </lineage>
</organism>
<keyword evidence="3" id="KW-1185">Reference proteome</keyword>
<dbReference type="InParanoid" id="I1C4K2"/>
<dbReference type="RefSeq" id="XP_067518778.1">
    <property type="nucleotide sequence ID" value="XM_067662677.1"/>
</dbReference>
<gene>
    <name evidence="2" type="ORF">RO3G_08087</name>
</gene>
<sequence length="52" mass="5970">MMVPLSTELHLRIKEDQSFGKKKGEEEEMMAKSRIEKDAGHTSRESDCSKDD</sequence>